<evidence type="ECO:0000256" key="1">
    <source>
        <dbReference type="SAM" id="MobiDB-lite"/>
    </source>
</evidence>
<comment type="caution">
    <text evidence="2">The sequence shown here is derived from an EMBL/GenBank/DDBJ whole genome shotgun (WGS) entry which is preliminary data.</text>
</comment>
<dbReference type="AlphaFoldDB" id="A0A6I2R6C9"/>
<dbReference type="RefSeq" id="WP_009259105.1">
    <property type="nucleotide sequence ID" value="NZ_JADPCY010000006.1"/>
</dbReference>
<proteinExistence type="predicted"/>
<evidence type="ECO:0000313" key="3">
    <source>
        <dbReference type="Proteomes" id="UP000434475"/>
    </source>
</evidence>
<feature type="region of interest" description="Disordered" evidence="1">
    <location>
        <begin position="38"/>
        <end position="73"/>
    </location>
</feature>
<gene>
    <name evidence="2" type="ORF">GKE97_04840</name>
</gene>
<dbReference type="Proteomes" id="UP000434475">
    <property type="component" value="Unassembled WGS sequence"/>
</dbReference>
<accession>A0A6I2R6C9</accession>
<protein>
    <submittedName>
        <fullName evidence="2">Uncharacterized protein</fullName>
    </submittedName>
</protein>
<sequence>MAKIDTSKIEGYANMTPEQKLAALEGFEYEDNSAELEKQKNALSKANSEAAEWKRKHNALLSEEEKKKQEDADKLAQMEQELADLRKGKTVSEYKAKFVAQGYDEALAEETAKALADGDSAKVFANQSKFLEEYAKKVKADAIKKTPKPGAGAGSGSGTEDAVDYGKKIEEAQKNGDITAVAYYTRLKAQAEAEAKGE</sequence>
<name>A0A6I2R6C9_FLAPL</name>
<feature type="compositionally biased region" description="Basic and acidic residues" evidence="1">
    <location>
        <begin position="63"/>
        <end position="73"/>
    </location>
</feature>
<dbReference type="EMBL" id="WKPR01000004">
    <property type="protein sequence ID" value="MSB18842.1"/>
    <property type="molecule type" value="Genomic_DNA"/>
</dbReference>
<organism evidence="2 3">
    <name type="scientific">Flavonifractor plautii</name>
    <name type="common">Fusobacterium plautii</name>
    <dbReference type="NCBI Taxonomy" id="292800"/>
    <lineage>
        <taxon>Bacteria</taxon>
        <taxon>Bacillati</taxon>
        <taxon>Bacillota</taxon>
        <taxon>Clostridia</taxon>
        <taxon>Eubacteriales</taxon>
        <taxon>Oscillospiraceae</taxon>
        <taxon>Flavonifractor</taxon>
    </lineage>
</organism>
<reference evidence="2 3" key="1">
    <citation type="journal article" date="2019" name="Nat. Med.">
        <title>A library of human gut bacterial isolates paired with longitudinal multiomics data enables mechanistic microbiome research.</title>
        <authorList>
            <person name="Poyet M."/>
            <person name="Groussin M."/>
            <person name="Gibbons S.M."/>
            <person name="Avila-Pacheco J."/>
            <person name="Jiang X."/>
            <person name="Kearney S.M."/>
            <person name="Perrotta A.R."/>
            <person name="Berdy B."/>
            <person name="Zhao S."/>
            <person name="Lieberman T.D."/>
            <person name="Swanson P.K."/>
            <person name="Smith M."/>
            <person name="Roesemann S."/>
            <person name="Alexander J.E."/>
            <person name="Rich S.A."/>
            <person name="Livny J."/>
            <person name="Vlamakis H."/>
            <person name="Clish C."/>
            <person name="Bullock K."/>
            <person name="Deik A."/>
            <person name="Scott J."/>
            <person name="Pierce K.A."/>
            <person name="Xavier R.J."/>
            <person name="Alm E.J."/>
        </authorList>
    </citation>
    <scope>NUCLEOTIDE SEQUENCE [LARGE SCALE GENOMIC DNA]</scope>
    <source>
        <strain evidence="2 3">BIOML-A2</strain>
    </source>
</reference>
<evidence type="ECO:0000313" key="2">
    <source>
        <dbReference type="EMBL" id="MSB18842.1"/>
    </source>
</evidence>